<proteinExistence type="predicted"/>
<reference evidence="1 2" key="1">
    <citation type="journal article" date="2014" name="BMC Genomics">
        <title>Comparison of environmental and isolate Sulfobacillus genomes reveals diverse carbon, sulfur, nitrogen, and hydrogen metabolisms.</title>
        <authorList>
            <person name="Justice N.B."/>
            <person name="Norman A."/>
            <person name="Brown C.T."/>
            <person name="Singh A."/>
            <person name="Thomas B.C."/>
            <person name="Banfield J.F."/>
        </authorList>
    </citation>
    <scope>NUCLEOTIDE SEQUENCE [LARGE SCALE GENOMIC DNA]</scope>
    <source>
        <strain evidence="1">AMDSBA3</strain>
    </source>
</reference>
<dbReference type="EMBL" id="PXYV01000036">
    <property type="protein sequence ID" value="PSR21342.1"/>
    <property type="molecule type" value="Genomic_DNA"/>
</dbReference>
<dbReference type="SUPFAM" id="SSF159941">
    <property type="entry name" value="MM3350-like"/>
    <property type="match status" value="1"/>
</dbReference>
<organism evidence="1 2">
    <name type="scientific">Sulfobacillus acidophilus</name>
    <dbReference type="NCBI Taxonomy" id="53633"/>
    <lineage>
        <taxon>Bacteria</taxon>
        <taxon>Bacillati</taxon>
        <taxon>Bacillota</taxon>
        <taxon>Clostridia</taxon>
        <taxon>Eubacteriales</taxon>
        <taxon>Clostridiales Family XVII. Incertae Sedis</taxon>
        <taxon>Sulfobacillus</taxon>
    </lineage>
</organism>
<evidence type="ECO:0000313" key="1">
    <source>
        <dbReference type="EMBL" id="PSR21342.1"/>
    </source>
</evidence>
<dbReference type="Proteomes" id="UP000241848">
    <property type="component" value="Unassembled WGS sequence"/>
</dbReference>
<accession>A0A2T2WGH5</accession>
<dbReference type="AlphaFoldDB" id="A0A2T2WGH5"/>
<protein>
    <submittedName>
        <fullName evidence="1">Uncharacterized protein</fullName>
    </submittedName>
</protein>
<name>A0A2T2WGH5_9FIRM</name>
<comment type="caution">
    <text evidence="1">The sequence shown here is derived from an EMBL/GenBank/DDBJ whole genome shotgun (WGS) entry which is preliminary data.</text>
</comment>
<dbReference type="InterPro" id="IPR024047">
    <property type="entry name" value="MM3350-like_sf"/>
</dbReference>
<gene>
    <name evidence="1" type="ORF">C7B45_11210</name>
</gene>
<sequence>MATSIAPESIVNVLKQGPASISVLARHFSAQFEGSSAQLKQHLGRRLRSIPGCVCALNKVWVYLPQYLTGAHVLQPVVEGSVQWLPEVMVFFNPTQTGKGSITVRAASQKEFRVRWHESFWRGPSVSQEWASWMHHYVADFGYDAFDIRCVDGLRRIFDMHGTHLDEVDRNEADNILRRTATSFIARHHGPIRIEDIAQDVMTSSVYHSNTAPHSLIQVLFDPEPIIRAAWSGFFLMPPMPAQVMALLQSQDCDWAIAQEEYQWYSGGLPISTPSCKPDPPIIAGNYVIKAEMAEHAVTRVIKIAAEATFSDLHYALIDAVDFDDDH</sequence>
<evidence type="ECO:0000313" key="2">
    <source>
        <dbReference type="Proteomes" id="UP000241848"/>
    </source>
</evidence>